<accession>A0ABR7IS37</accession>
<dbReference type="Pfam" id="PF20092">
    <property type="entry name" value="DUF6483"/>
    <property type="match status" value="1"/>
</dbReference>
<reference evidence="1 2" key="1">
    <citation type="submission" date="2020-08" db="EMBL/GenBank/DDBJ databases">
        <title>Genome public.</title>
        <authorList>
            <person name="Liu C."/>
            <person name="Sun Q."/>
        </authorList>
    </citation>
    <scope>NUCLEOTIDE SEQUENCE [LARGE SCALE GENOMIC DNA]</scope>
    <source>
        <strain evidence="1 2">NSJ-27</strain>
    </source>
</reference>
<protein>
    <submittedName>
        <fullName evidence="1">Uncharacterized protein</fullName>
    </submittedName>
</protein>
<dbReference type="InterPro" id="IPR045507">
    <property type="entry name" value="DUF6483"/>
</dbReference>
<name>A0ABR7IS37_9CLOT</name>
<organism evidence="1 2">
    <name type="scientific">Clostridium facile</name>
    <dbReference type="NCBI Taxonomy" id="2763035"/>
    <lineage>
        <taxon>Bacteria</taxon>
        <taxon>Bacillati</taxon>
        <taxon>Bacillota</taxon>
        <taxon>Clostridia</taxon>
        <taxon>Eubacteriales</taxon>
        <taxon>Clostridiaceae</taxon>
        <taxon>Clostridium</taxon>
    </lineage>
</organism>
<proteinExistence type="predicted"/>
<dbReference type="Proteomes" id="UP000649151">
    <property type="component" value="Unassembled WGS sequence"/>
</dbReference>
<evidence type="ECO:0000313" key="1">
    <source>
        <dbReference type="EMBL" id="MBC5787893.1"/>
    </source>
</evidence>
<evidence type="ECO:0000313" key="2">
    <source>
        <dbReference type="Proteomes" id="UP000649151"/>
    </source>
</evidence>
<dbReference type="RefSeq" id="WP_186996660.1">
    <property type="nucleotide sequence ID" value="NZ_JACOQK010000001.1"/>
</dbReference>
<keyword evidence="2" id="KW-1185">Reference proteome</keyword>
<comment type="caution">
    <text evidence="1">The sequence shown here is derived from an EMBL/GenBank/DDBJ whole genome shotgun (WGS) entry which is preliminary data.</text>
</comment>
<dbReference type="EMBL" id="JACOQK010000001">
    <property type="protein sequence ID" value="MBC5787893.1"/>
    <property type="molecule type" value="Genomic_DNA"/>
</dbReference>
<sequence>MLTDDFIIEQSMMVIRFLKTALISPGGGFIEEVEDIPFQSPQLEIKKELESLIKQKEYCQAEDLLYEQLEQEESDDNLCLGLWFYNCLLGEDEETMEEHNFGKDEILAGLKELESKKIDF</sequence>
<gene>
    <name evidence="1" type="ORF">H8Z77_07675</name>
</gene>